<dbReference type="SUPFAM" id="SSF46689">
    <property type="entry name" value="Homeodomain-like"/>
    <property type="match status" value="1"/>
</dbReference>
<feature type="domain" description="Myb-like" evidence="8">
    <location>
        <begin position="13"/>
        <end position="65"/>
    </location>
</feature>
<keyword evidence="4" id="KW-0238">DNA-binding</keyword>
<sequence>MKHQYCSELRPSGVQNRKGAWNKDEDELLRKCIEKYGIGKWSTVPMRAGLRRCRKSCRLRWLNYLSPDINRGTFNDDEDDLILRLHKLLGNRWSLIAGRIPGRTANDIKNYWNSHLGKKADTERRVPEKTDKAEIVRPQPQRPTSTWIWPKININPHQETDQLGTSAVEPKLPTVLEEEEAWLNALITDDYNENVDAAFSDFHGYEIGGGILDDTPFFEGVTGWEELYQRTEN</sequence>
<evidence type="ECO:0000256" key="3">
    <source>
        <dbReference type="ARBA" id="ARBA00023015"/>
    </source>
</evidence>
<feature type="domain" description="HTH myb-type" evidence="9">
    <location>
        <begin position="66"/>
        <end position="120"/>
    </location>
</feature>
<keyword evidence="6" id="KW-0804">Transcription</keyword>
<keyword evidence="5" id="KW-0010">Activator</keyword>
<dbReference type="PROSITE" id="PS51294">
    <property type="entry name" value="HTH_MYB"/>
    <property type="match status" value="2"/>
</dbReference>
<evidence type="ECO:0000256" key="4">
    <source>
        <dbReference type="ARBA" id="ARBA00023125"/>
    </source>
</evidence>
<dbReference type="PROSITE" id="PS50090">
    <property type="entry name" value="MYB_LIKE"/>
    <property type="match status" value="2"/>
</dbReference>
<feature type="domain" description="HTH myb-type" evidence="9">
    <location>
        <begin position="17"/>
        <end position="65"/>
    </location>
</feature>
<evidence type="ECO:0000259" key="9">
    <source>
        <dbReference type="PROSITE" id="PS51294"/>
    </source>
</evidence>
<accession>A0A6M5WHT7</accession>
<evidence type="ECO:0000256" key="6">
    <source>
        <dbReference type="ARBA" id="ARBA00023163"/>
    </source>
</evidence>
<protein>
    <submittedName>
        <fullName evidence="10">Anthocyanin-related R2R3 MYB regulator</fullName>
    </submittedName>
</protein>
<evidence type="ECO:0000256" key="5">
    <source>
        <dbReference type="ARBA" id="ARBA00023159"/>
    </source>
</evidence>
<dbReference type="InterPro" id="IPR015495">
    <property type="entry name" value="Myb_TF_plants"/>
</dbReference>
<dbReference type="InterPro" id="IPR017930">
    <property type="entry name" value="Myb_dom"/>
</dbReference>
<evidence type="ECO:0000256" key="1">
    <source>
        <dbReference type="ARBA" id="ARBA00004123"/>
    </source>
</evidence>
<dbReference type="InterPro" id="IPR001005">
    <property type="entry name" value="SANT/Myb"/>
</dbReference>
<dbReference type="EMBL" id="MT210093">
    <property type="protein sequence ID" value="QJW70307.1"/>
    <property type="molecule type" value="mRNA"/>
</dbReference>
<dbReference type="Pfam" id="PF00249">
    <property type="entry name" value="Myb_DNA-binding"/>
    <property type="match status" value="2"/>
</dbReference>
<dbReference type="FunFam" id="1.10.10.60:FF:000218">
    <property type="entry name" value="Myb transcription factor"/>
    <property type="match status" value="1"/>
</dbReference>
<proteinExistence type="evidence at transcript level"/>
<evidence type="ECO:0000313" key="10">
    <source>
        <dbReference type="EMBL" id="QJW70307.1"/>
    </source>
</evidence>
<dbReference type="Gene3D" id="1.10.10.60">
    <property type="entry name" value="Homeodomain-like"/>
    <property type="match status" value="2"/>
</dbReference>
<dbReference type="SMART" id="SM00717">
    <property type="entry name" value="SANT"/>
    <property type="match status" value="2"/>
</dbReference>
<reference evidence="10" key="1">
    <citation type="journal article" date="2020" name="Plant Cell Physiol.">
        <title>The Conserved and Particular Roles of R2R3-MYB Regulator FhPAP1 from Freesia hybrida in Flower Anthocyanin Biosynthesis.</title>
        <authorList>
            <person name="Li Y."/>
            <person name="Shan X."/>
            <person name="Tong L."/>
            <person name="Wei C."/>
            <person name="Lu K."/>
            <person name="Li S."/>
            <person name="Kimani S."/>
            <person name="Wang S."/>
            <person name="Wang L."/>
            <person name="Gao X."/>
        </authorList>
    </citation>
    <scope>NUCLEOTIDE SEQUENCE</scope>
</reference>
<dbReference type="GO" id="GO:0005634">
    <property type="term" value="C:nucleus"/>
    <property type="evidence" value="ECO:0007669"/>
    <property type="project" value="UniProtKB-SubCell"/>
</dbReference>
<dbReference type="CDD" id="cd00167">
    <property type="entry name" value="SANT"/>
    <property type="match status" value="2"/>
</dbReference>
<dbReference type="PANTHER" id="PTHR47999">
    <property type="entry name" value="TRANSCRIPTION FACTOR MYB8-RELATED-RELATED"/>
    <property type="match status" value="1"/>
</dbReference>
<dbReference type="AlphaFoldDB" id="A0A6M5WHT7"/>
<keyword evidence="7" id="KW-0539">Nucleus</keyword>
<evidence type="ECO:0000256" key="7">
    <source>
        <dbReference type="ARBA" id="ARBA00023242"/>
    </source>
</evidence>
<evidence type="ECO:0000259" key="8">
    <source>
        <dbReference type="PROSITE" id="PS50090"/>
    </source>
</evidence>
<comment type="subcellular location">
    <subcellularLocation>
        <location evidence="1">Nucleus</location>
    </subcellularLocation>
</comment>
<dbReference type="PANTHER" id="PTHR47999:SF24">
    <property type="entry name" value="TRANSCRIPTION FACTOR MYB90"/>
    <property type="match status" value="1"/>
</dbReference>
<evidence type="ECO:0000256" key="2">
    <source>
        <dbReference type="ARBA" id="ARBA00022737"/>
    </source>
</evidence>
<name>A0A6M5WHT7_9ASPA</name>
<dbReference type="InterPro" id="IPR009057">
    <property type="entry name" value="Homeodomain-like_sf"/>
</dbReference>
<keyword evidence="3" id="KW-0805">Transcription regulation</keyword>
<dbReference type="GO" id="GO:0003677">
    <property type="term" value="F:DNA binding"/>
    <property type="evidence" value="ECO:0007669"/>
    <property type="project" value="UniProtKB-KW"/>
</dbReference>
<feature type="domain" description="Myb-like" evidence="8">
    <location>
        <begin position="66"/>
        <end position="116"/>
    </location>
</feature>
<keyword evidence="2" id="KW-0677">Repeat</keyword>
<organism evidence="10">
    <name type="scientific">Freesia hybrid cultivar</name>
    <dbReference type="NCBI Taxonomy" id="867926"/>
    <lineage>
        <taxon>Eukaryota</taxon>
        <taxon>Viridiplantae</taxon>
        <taxon>Streptophyta</taxon>
        <taxon>Embryophyta</taxon>
        <taxon>Tracheophyta</taxon>
        <taxon>Spermatophyta</taxon>
        <taxon>Magnoliopsida</taxon>
        <taxon>Liliopsida</taxon>
        <taxon>Asparagales</taxon>
        <taxon>Iridaceae</taxon>
        <taxon>Crocoideae</taxon>
        <taxon>Freesieae</taxon>
        <taxon>Freesia</taxon>
    </lineage>
</organism>